<feature type="compositionally biased region" description="Basic residues" evidence="1">
    <location>
        <begin position="10"/>
        <end position="30"/>
    </location>
</feature>
<reference evidence="2" key="1">
    <citation type="journal article" date="2020" name="Stud. Mycol.">
        <title>101 Dothideomycetes genomes: a test case for predicting lifestyles and emergence of pathogens.</title>
        <authorList>
            <person name="Haridas S."/>
            <person name="Albert R."/>
            <person name="Binder M."/>
            <person name="Bloem J."/>
            <person name="Labutti K."/>
            <person name="Salamov A."/>
            <person name="Andreopoulos B."/>
            <person name="Baker S."/>
            <person name="Barry K."/>
            <person name="Bills G."/>
            <person name="Bluhm B."/>
            <person name="Cannon C."/>
            <person name="Castanera R."/>
            <person name="Culley D."/>
            <person name="Daum C."/>
            <person name="Ezra D."/>
            <person name="Gonzalez J."/>
            <person name="Henrissat B."/>
            <person name="Kuo A."/>
            <person name="Liang C."/>
            <person name="Lipzen A."/>
            <person name="Lutzoni F."/>
            <person name="Magnuson J."/>
            <person name="Mondo S."/>
            <person name="Nolan M."/>
            <person name="Ohm R."/>
            <person name="Pangilinan J."/>
            <person name="Park H.-J."/>
            <person name="Ramirez L."/>
            <person name="Alfaro M."/>
            <person name="Sun H."/>
            <person name="Tritt A."/>
            <person name="Yoshinaga Y."/>
            <person name="Zwiers L.-H."/>
            <person name="Turgeon B."/>
            <person name="Goodwin S."/>
            <person name="Spatafora J."/>
            <person name="Crous P."/>
            <person name="Grigoriev I."/>
        </authorList>
    </citation>
    <scope>NUCLEOTIDE SEQUENCE</scope>
    <source>
        <strain evidence="2">CBS 121167</strain>
    </source>
</reference>
<feature type="region of interest" description="Disordered" evidence="1">
    <location>
        <begin position="698"/>
        <end position="758"/>
    </location>
</feature>
<name>A0A6A6B9M2_9PEZI</name>
<evidence type="ECO:0000313" key="2">
    <source>
        <dbReference type="EMBL" id="KAF2140736.1"/>
    </source>
</evidence>
<dbReference type="Proteomes" id="UP000799438">
    <property type="component" value="Unassembled WGS sequence"/>
</dbReference>
<gene>
    <name evidence="2" type="ORF">K452DRAFT_50648</name>
</gene>
<dbReference type="RefSeq" id="XP_033396449.1">
    <property type="nucleotide sequence ID" value="XM_033546759.1"/>
</dbReference>
<feature type="compositionally biased region" description="Polar residues" evidence="1">
    <location>
        <begin position="33"/>
        <end position="46"/>
    </location>
</feature>
<keyword evidence="3" id="KW-1185">Reference proteome</keyword>
<feature type="region of interest" description="Disordered" evidence="1">
    <location>
        <begin position="85"/>
        <end position="125"/>
    </location>
</feature>
<sequence>MKMNWTGGRLQRHSGNKGGLTKRQKQHFAKARTQLQNSTHRPSSSPFRPIFLQPGGIAESDILSSHQSQRPPKTLDQYDALAPITQRLSSLKPRHRTRNSDAGNNAARDRAARPPDSTNKRQTDISADIAAVSRNWANVGRESPRLREQGAHRRGETKTRHPTGIENEDALEREKKRLLANSDWVGLAPSKPLHMRFGSSKEKERIGKRHRIDAKRKLTSAHRNDRDSYDMPEVPKLETFLEDTRRGPFISGAIVNDLEDIRIRIGTEALATQQSPWGYEYESQQPARLDTQSDDMLLDDEEPLQLALVHQQSHGERDPISHLSWPVEENGETAPVHVAGAGEEQRNNERDNDIDDVDRLLEEVNRSSSMYPAQMPKSVLSSSHDAAPPHTGDRQDRQLKDSDMYFEKTCETPYPMPSNDYLGSPRMQDSVLQGRCRTPSVKPPRLFFRSVSFESNDRLSQLDLEMSQKEPQHAGSPEQRVHSGTIEQFDVSWRQLLELASDGSYRSQQTGPGRSEPVDWNVTSNCCGNSVHGEENASLDSERVIDEGLALNCHDQHEAARSDEPTHATAPHSSVAYSTLPQASVSISDGSFSGSLPASLRQIGTLAEEYPAAPPFQCAAIGDADEEAAEAVWKKFIFGNDNGYEERRATPEWGVSAAGGAAIEIAPSLLVNLSAAGSAAPPSPPERVHSVTFQRNLLPSGVDETDPGPASPEDGLSARTNEAIARTRHASPDGTGTMVADDGIAGESVGGQVAPGTP</sequence>
<dbReference type="EMBL" id="ML995489">
    <property type="protein sequence ID" value="KAF2140736.1"/>
    <property type="molecule type" value="Genomic_DNA"/>
</dbReference>
<feature type="region of interest" description="Disordered" evidence="1">
    <location>
        <begin position="366"/>
        <end position="400"/>
    </location>
</feature>
<organism evidence="2 3">
    <name type="scientific">Aplosporella prunicola CBS 121167</name>
    <dbReference type="NCBI Taxonomy" id="1176127"/>
    <lineage>
        <taxon>Eukaryota</taxon>
        <taxon>Fungi</taxon>
        <taxon>Dikarya</taxon>
        <taxon>Ascomycota</taxon>
        <taxon>Pezizomycotina</taxon>
        <taxon>Dothideomycetes</taxon>
        <taxon>Dothideomycetes incertae sedis</taxon>
        <taxon>Botryosphaeriales</taxon>
        <taxon>Aplosporellaceae</taxon>
        <taxon>Aplosporella</taxon>
    </lineage>
</organism>
<proteinExistence type="predicted"/>
<feature type="compositionally biased region" description="Basic and acidic residues" evidence="1">
    <location>
        <begin position="107"/>
        <end position="123"/>
    </location>
</feature>
<accession>A0A6A6B9M2</accession>
<feature type="compositionally biased region" description="Basic and acidic residues" evidence="1">
    <location>
        <begin position="391"/>
        <end position="400"/>
    </location>
</feature>
<dbReference type="AlphaFoldDB" id="A0A6A6B9M2"/>
<evidence type="ECO:0000313" key="3">
    <source>
        <dbReference type="Proteomes" id="UP000799438"/>
    </source>
</evidence>
<dbReference type="GeneID" id="54304266"/>
<dbReference type="OrthoDB" id="5426563at2759"/>
<feature type="region of interest" description="Disordered" evidence="1">
    <location>
        <begin position="1"/>
        <end position="53"/>
    </location>
</feature>
<protein>
    <submittedName>
        <fullName evidence="2">Uncharacterized protein</fullName>
    </submittedName>
</protein>
<evidence type="ECO:0000256" key="1">
    <source>
        <dbReference type="SAM" id="MobiDB-lite"/>
    </source>
</evidence>